<dbReference type="Proteomes" id="UP001589783">
    <property type="component" value="Unassembled WGS sequence"/>
</dbReference>
<feature type="transmembrane region" description="Helical" evidence="2">
    <location>
        <begin position="573"/>
        <end position="592"/>
    </location>
</feature>
<comment type="caution">
    <text evidence="3">The sequence shown here is derived from an EMBL/GenBank/DDBJ whole genome shotgun (WGS) entry which is preliminary data.</text>
</comment>
<feature type="transmembrane region" description="Helical" evidence="2">
    <location>
        <begin position="241"/>
        <end position="257"/>
    </location>
</feature>
<dbReference type="EMBL" id="JBHLWV010000016">
    <property type="protein sequence ID" value="MFC0314784.1"/>
    <property type="molecule type" value="Genomic_DNA"/>
</dbReference>
<feature type="transmembrane region" description="Helical" evidence="2">
    <location>
        <begin position="449"/>
        <end position="468"/>
    </location>
</feature>
<dbReference type="InterPro" id="IPR019286">
    <property type="entry name" value="DUF2339_TM"/>
</dbReference>
<organism evidence="3 4">
    <name type="scientific">Gordonia phosphorivorans</name>
    <dbReference type="NCBI Taxonomy" id="1056982"/>
    <lineage>
        <taxon>Bacteria</taxon>
        <taxon>Bacillati</taxon>
        <taxon>Actinomycetota</taxon>
        <taxon>Actinomycetes</taxon>
        <taxon>Mycobacteriales</taxon>
        <taxon>Gordoniaceae</taxon>
        <taxon>Gordonia</taxon>
    </lineage>
</organism>
<proteinExistence type="predicted"/>
<feature type="transmembrane region" description="Helical" evidence="2">
    <location>
        <begin position="512"/>
        <end position="534"/>
    </location>
</feature>
<evidence type="ECO:0000313" key="4">
    <source>
        <dbReference type="Proteomes" id="UP001589783"/>
    </source>
</evidence>
<evidence type="ECO:0000256" key="2">
    <source>
        <dbReference type="SAM" id="Phobius"/>
    </source>
</evidence>
<accession>A0ABV6H7D5</accession>
<keyword evidence="2" id="KW-0812">Transmembrane</keyword>
<dbReference type="PANTHER" id="PTHR38434:SF1">
    <property type="entry name" value="BLL2549 PROTEIN"/>
    <property type="match status" value="1"/>
</dbReference>
<sequence>MSAAPDPVAAVAQINDELADLAARLTRVSAQVADLADALPQSSLDTAAPVASVPLSPPAAAQPAPVRPVPPKNRIATAPSAGIPQLQYATGAAHAAPPVFTPPPFRPVPAPAPAPSRLTAASAGGQLGKVLAFAGVAITLIGVVLLLVLAAQAGLLAAEVRVAGGTLLAAALVGAGVLVGRSPAKRSAAAALVATGIAAALFCVLAATNLYHWLPTIAALVLAGAIAAVGFLLAARWDSQPLGLAVGTGLALLAPFLSQGADLTLLVFLLVYAAAALAVQIGRDWTALFAVNTVATVVPLLLLLSRGIELPTAQFVIGAAVTFALAAGSAVILLRSTGAPVAVALISLLPLFPILGGDLVLDRAPAALLLVGISAALLVLTLAGAAPIRTTVGARTVWLTGAAVAALGAAAVFGGADWLPLGLLGGALALGLVSCFGSDLVASYRVLGTVALCAGLLSIFPRAVMALTDADWLDAPHRTLVFTASLLALAAVTTLGWSWFHQASGSAATTIACVGGLIALALINVVCVASAALVTGGSDAGFRSGHLSATVIFAVAGGAGLMWARRLRGTNRALAMTSGLLVLATAVGKLFLFDLSALDGIFRVLAFIVVGLVLLGLGVAYAQSLEDEAADSRPSSYEDPPTGPIPVVHIPVSVTPQKHR</sequence>
<feature type="transmembrane region" description="Helical" evidence="2">
    <location>
        <begin position="162"/>
        <end position="180"/>
    </location>
</feature>
<dbReference type="RefSeq" id="WP_382362855.1">
    <property type="nucleotide sequence ID" value="NZ_JBHLWV010000016.1"/>
</dbReference>
<gene>
    <name evidence="3" type="ORF">ACFFJD_07960</name>
</gene>
<feature type="transmembrane region" description="Helical" evidence="2">
    <location>
        <begin position="263"/>
        <end position="281"/>
    </location>
</feature>
<feature type="transmembrane region" description="Helical" evidence="2">
    <location>
        <begin position="367"/>
        <end position="385"/>
    </location>
</feature>
<feature type="transmembrane region" description="Helical" evidence="2">
    <location>
        <begin position="546"/>
        <end position="564"/>
    </location>
</feature>
<evidence type="ECO:0000313" key="3">
    <source>
        <dbReference type="EMBL" id="MFC0314784.1"/>
    </source>
</evidence>
<dbReference type="Pfam" id="PF10101">
    <property type="entry name" value="DUF2339"/>
    <property type="match status" value="1"/>
</dbReference>
<feature type="transmembrane region" description="Helical" evidence="2">
    <location>
        <begin position="314"/>
        <end position="334"/>
    </location>
</feature>
<feature type="region of interest" description="Disordered" evidence="1">
    <location>
        <begin position="631"/>
        <end position="660"/>
    </location>
</feature>
<feature type="transmembrane region" description="Helical" evidence="2">
    <location>
        <begin position="397"/>
        <end position="416"/>
    </location>
</feature>
<keyword evidence="2" id="KW-1133">Transmembrane helix</keyword>
<feature type="transmembrane region" description="Helical" evidence="2">
    <location>
        <begin position="480"/>
        <end position="500"/>
    </location>
</feature>
<feature type="transmembrane region" description="Helical" evidence="2">
    <location>
        <begin position="341"/>
        <end position="361"/>
    </location>
</feature>
<feature type="transmembrane region" description="Helical" evidence="2">
    <location>
        <begin position="213"/>
        <end position="234"/>
    </location>
</feature>
<feature type="transmembrane region" description="Helical" evidence="2">
    <location>
        <begin position="187"/>
        <end position="207"/>
    </location>
</feature>
<evidence type="ECO:0000256" key="1">
    <source>
        <dbReference type="SAM" id="MobiDB-lite"/>
    </source>
</evidence>
<name>A0ABV6H7D5_9ACTN</name>
<feature type="transmembrane region" description="Helical" evidence="2">
    <location>
        <begin position="130"/>
        <end position="150"/>
    </location>
</feature>
<protein>
    <submittedName>
        <fullName evidence="3">DUF2339 domain-containing protein</fullName>
    </submittedName>
</protein>
<feature type="transmembrane region" description="Helical" evidence="2">
    <location>
        <begin position="422"/>
        <end position="442"/>
    </location>
</feature>
<reference evidence="3 4" key="1">
    <citation type="submission" date="2024-09" db="EMBL/GenBank/DDBJ databases">
        <authorList>
            <person name="Sun Q."/>
            <person name="Mori K."/>
        </authorList>
    </citation>
    <scope>NUCLEOTIDE SEQUENCE [LARGE SCALE GENOMIC DNA]</scope>
    <source>
        <strain evidence="3 4">CCM 7957</strain>
    </source>
</reference>
<feature type="transmembrane region" description="Helical" evidence="2">
    <location>
        <begin position="288"/>
        <end position="308"/>
    </location>
</feature>
<dbReference type="PANTHER" id="PTHR38434">
    <property type="entry name" value="BLL2549 PROTEIN"/>
    <property type="match status" value="1"/>
</dbReference>
<keyword evidence="2" id="KW-0472">Membrane</keyword>
<feature type="transmembrane region" description="Helical" evidence="2">
    <location>
        <begin position="604"/>
        <end position="622"/>
    </location>
</feature>
<keyword evidence="4" id="KW-1185">Reference proteome</keyword>